<feature type="chain" id="PRO_5003558886" evidence="9">
    <location>
        <begin position="20"/>
        <end position="822"/>
    </location>
</feature>
<keyword evidence="12" id="KW-0675">Receptor</keyword>
<accession>H1Y9X2</accession>
<evidence type="ECO:0000256" key="3">
    <source>
        <dbReference type="ARBA" id="ARBA00022452"/>
    </source>
</evidence>
<dbReference type="InterPro" id="IPR037066">
    <property type="entry name" value="Plug_dom_sf"/>
</dbReference>
<keyword evidence="2" id="KW-0813">Transport</keyword>
<evidence type="ECO:0000259" key="11">
    <source>
        <dbReference type="Pfam" id="PF14905"/>
    </source>
</evidence>
<keyword evidence="6" id="KW-0472">Membrane</keyword>
<sequence length="822" mass="90731">MKYFSTLILLVFIPVVAAAQSGLKDKGKISGKVKDAVTNTPIEYATIAIYKQGKLQPINGTTSDAKGNFVLTNIPDGEYQVSIDFLGYKRALTEHLLINATSNSIRLNTIVIAPNQKMLNSVNITAQASAVENKIDKLVYNAGNDLTSQGGVATDLLKKVPMVSVDIDGNVELLGNPNVKFLINGKPSSIFGTSLADALQSIPASQVKSVEVITSPGAQYDASGTGGIINIILKDNKVKGYNGSINLSAGTRLENTSVNLNARTDNFGVNLFFSANKTLRSKTLNTRNKTNLITDTTSNQLQNGYGYLERNSYQSGINFDWAITPKNNLTFGISMHHFSNYNEGLTNQQDEQIKGSNFPFSDLFSMRNSNSHSGENAIDVHADYKKTFKKDGEELNIGYTASFGKNSGDYYQKQDYINGAKPSSGSTGNNPGNDKQHQVSVDYTLPLNTDASFATGAKVEFENINSTSLVNPFNSSLNQFIYSASQSSSFNYSRQVYAYYVSASFQLFKFFDAKAGLRDEYTNTGVDFQGASIPSYNFLSPSLVLSHKLNKSTTIKVAYSKRIERPDFGDLNPFVNSSDPYNISYGNPNLHPEIGNNFELGFNKSFEEGGNINITGFYRHNGFDIKQYTAPYDSLLVAGKYYKNVYVTTRANVGSEVRTGINISASLPIGKNFTLRPQIMASNRRVTVNLPNTPDFVSGYECRMNMNASYDFKHNFTAEAFINYESPRFLLNGKNSSLATYNFAVRKQLLNKKASIGLTTNMPFSQYVKQSQTVITPGNYQYSQRQVPNRWFGISLSYKFGKLEFKKDRNEDISPPGIPNDL</sequence>
<dbReference type="Pfam" id="PF07715">
    <property type="entry name" value="Plug"/>
    <property type="match status" value="1"/>
</dbReference>
<evidence type="ECO:0000256" key="4">
    <source>
        <dbReference type="ARBA" id="ARBA00022692"/>
    </source>
</evidence>
<dbReference type="PANTHER" id="PTHR30069">
    <property type="entry name" value="TONB-DEPENDENT OUTER MEMBRANE RECEPTOR"/>
    <property type="match status" value="1"/>
</dbReference>
<feature type="domain" description="Outer membrane protein beta-barrel" evidence="11">
    <location>
        <begin position="386"/>
        <end position="798"/>
    </location>
</feature>
<dbReference type="HOGENOM" id="CLU_017617_0_0_10"/>
<dbReference type="AlphaFoldDB" id="H1Y9X2"/>
<dbReference type="RefSeq" id="WP_008513400.1">
    <property type="nucleotide sequence ID" value="NZ_CM001403.1"/>
</dbReference>
<keyword evidence="7" id="KW-0998">Cell outer membrane</keyword>
<evidence type="ECO:0000259" key="10">
    <source>
        <dbReference type="Pfam" id="PF07715"/>
    </source>
</evidence>
<keyword evidence="13" id="KW-1185">Reference proteome</keyword>
<gene>
    <name evidence="12" type="ORF">Mucpa_7112</name>
</gene>
<dbReference type="InterPro" id="IPR036942">
    <property type="entry name" value="Beta-barrel_TonB_sf"/>
</dbReference>
<dbReference type="InterPro" id="IPR039426">
    <property type="entry name" value="TonB-dep_rcpt-like"/>
</dbReference>
<dbReference type="Pfam" id="PF13620">
    <property type="entry name" value="CarboxypepD_reg"/>
    <property type="match status" value="1"/>
</dbReference>
<dbReference type="GO" id="GO:0044718">
    <property type="term" value="P:siderophore transmembrane transport"/>
    <property type="evidence" value="ECO:0007669"/>
    <property type="project" value="TreeGrafter"/>
</dbReference>
<feature type="compositionally biased region" description="Polar residues" evidence="8">
    <location>
        <begin position="421"/>
        <end position="437"/>
    </location>
</feature>
<dbReference type="Gene3D" id="2.40.170.20">
    <property type="entry name" value="TonB-dependent receptor, beta-barrel domain"/>
    <property type="match status" value="1"/>
</dbReference>
<comment type="subcellular location">
    <subcellularLocation>
        <location evidence="1">Cell outer membrane</location>
        <topology evidence="1">Multi-pass membrane protein</topology>
    </subcellularLocation>
</comment>
<evidence type="ECO:0000256" key="8">
    <source>
        <dbReference type="SAM" id="MobiDB-lite"/>
    </source>
</evidence>
<dbReference type="InterPro" id="IPR008969">
    <property type="entry name" value="CarboxyPept-like_regulatory"/>
</dbReference>
<dbReference type="Proteomes" id="UP000002774">
    <property type="component" value="Chromosome"/>
</dbReference>
<evidence type="ECO:0000256" key="5">
    <source>
        <dbReference type="ARBA" id="ARBA00022729"/>
    </source>
</evidence>
<dbReference type="GO" id="GO:0009279">
    <property type="term" value="C:cell outer membrane"/>
    <property type="evidence" value="ECO:0007669"/>
    <property type="project" value="UniProtKB-SubCell"/>
</dbReference>
<name>H1Y9X2_9SPHI</name>
<organism evidence="12 13">
    <name type="scientific">Mucilaginibacter paludis DSM 18603</name>
    <dbReference type="NCBI Taxonomy" id="714943"/>
    <lineage>
        <taxon>Bacteria</taxon>
        <taxon>Pseudomonadati</taxon>
        <taxon>Bacteroidota</taxon>
        <taxon>Sphingobacteriia</taxon>
        <taxon>Sphingobacteriales</taxon>
        <taxon>Sphingobacteriaceae</taxon>
        <taxon>Mucilaginibacter</taxon>
    </lineage>
</organism>
<evidence type="ECO:0000256" key="1">
    <source>
        <dbReference type="ARBA" id="ARBA00004571"/>
    </source>
</evidence>
<dbReference type="eggNOG" id="COG4771">
    <property type="taxonomic scope" value="Bacteria"/>
</dbReference>
<dbReference type="Gene3D" id="2.60.40.1120">
    <property type="entry name" value="Carboxypeptidase-like, regulatory domain"/>
    <property type="match status" value="1"/>
</dbReference>
<dbReference type="GO" id="GO:0015344">
    <property type="term" value="F:siderophore uptake transmembrane transporter activity"/>
    <property type="evidence" value="ECO:0007669"/>
    <property type="project" value="TreeGrafter"/>
</dbReference>
<dbReference type="SUPFAM" id="SSF56935">
    <property type="entry name" value="Porins"/>
    <property type="match status" value="1"/>
</dbReference>
<keyword evidence="3" id="KW-1134">Transmembrane beta strand</keyword>
<dbReference type="InterPro" id="IPR012910">
    <property type="entry name" value="Plug_dom"/>
</dbReference>
<feature type="domain" description="TonB-dependent receptor plug" evidence="10">
    <location>
        <begin position="153"/>
        <end position="228"/>
    </location>
</feature>
<protein>
    <submittedName>
        <fullName evidence="12">TonB-dependent receptor</fullName>
    </submittedName>
</protein>
<dbReference type="EMBL" id="CM001403">
    <property type="protein sequence ID" value="EHQ31155.1"/>
    <property type="molecule type" value="Genomic_DNA"/>
</dbReference>
<evidence type="ECO:0000256" key="7">
    <source>
        <dbReference type="ARBA" id="ARBA00023237"/>
    </source>
</evidence>
<feature type="signal peptide" evidence="9">
    <location>
        <begin position="1"/>
        <end position="19"/>
    </location>
</feature>
<dbReference type="STRING" id="714943.Mucpa_7112"/>
<evidence type="ECO:0000256" key="6">
    <source>
        <dbReference type="ARBA" id="ARBA00023136"/>
    </source>
</evidence>
<reference evidence="12" key="1">
    <citation type="submission" date="2011-09" db="EMBL/GenBank/DDBJ databases">
        <title>The permanent draft genome of Mucilaginibacter paludis DSM 18603.</title>
        <authorList>
            <consortium name="US DOE Joint Genome Institute (JGI-PGF)"/>
            <person name="Lucas S."/>
            <person name="Han J."/>
            <person name="Lapidus A."/>
            <person name="Bruce D."/>
            <person name="Goodwin L."/>
            <person name="Pitluck S."/>
            <person name="Peters L."/>
            <person name="Kyrpides N."/>
            <person name="Mavromatis K."/>
            <person name="Ivanova N."/>
            <person name="Mikhailova N."/>
            <person name="Held B."/>
            <person name="Detter J.C."/>
            <person name="Tapia R."/>
            <person name="Han C."/>
            <person name="Land M."/>
            <person name="Hauser L."/>
            <person name="Markowitz V."/>
            <person name="Cheng J.-F."/>
            <person name="Hugenholtz P."/>
            <person name="Woyke T."/>
            <person name="Wu D."/>
            <person name="Tindall B."/>
            <person name="Brambilla E."/>
            <person name="Klenk H.-P."/>
            <person name="Eisen J.A."/>
        </authorList>
    </citation>
    <scope>NUCLEOTIDE SEQUENCE [LARGE SCALE GENOMIC DNA]</scope>
    <source>
        <strain evidence="12">DSM 18603</strain>
    </source>
</reference>
<dbReference type="OrthoDB" id="606851at2"/>
<evidence type="ECO:0000256" key="2">
    <source>
        <dbReference type="ARBA" id="ARBA00022448"/>
    </source>
</evidence>
<keyword evidence="5 9" id="KW-0732">Signal</keyword>
<evidence type="ECO:0000313" key="13">
    <source>
        <dbReference type="Proteomes" id="UP000002774"/>
    </source>
</evidence>
<feature type="region of interest" description="Disordered" evidence="8">
    <location>
        <begin position="414"/>
        <end position="437"/>
    </location>
</feature>
<dbReference type="InterPro" id="IPR041700">
    <property type="entry name" value="OMP_b-brl_3"/>
</dbReference>
<keyword evidence="4" id="KW-0812">Transmembrane</keyword>
<dbReference type="Gene3D" id="2.170.130.10">
    <property type="entry name" value="TonB-dependent receptor, plug domain"/>
    <property type="match status" value="1"/>
</dbReference>
<proteinExistence type="predicted"/>
<evidence type="ECO:0000256" key="9">
    <source>
        <dbReference type="SAM" id="SignalP"/>
    </source>
</evidence>
<dbReference type="PANTHER" id="PTHR30069:SF29">
    <property type="entry name" value="HEMOGLOBIN AND HEMOGLOBIN-HAPTOGLOBIN-BINDING PROTEIN 1-RELATED"/>
    <property type="match status" value="1"/>
</dbReference>
<dbReference type="Pfam" id="PF14905">
    <property type="entry name" value="OMP_b-brl_3"/>
    <property type="match status" value="1"/>
</dbReference>
<evidence type="ECO:0000313" key="12">
    <source>
        <dbReference type="EMBL" id="EHQ31155.1"/>
    </source>
</evidence>
<dbReference type="SUPFAM" id="SSF49464">
    <property type="entry name" value="Carboxypeptidase regulatory domain-like"/>
    <property type="match status" value="1"/>
</dbReference>